<feature type="signal peptide" evidence="1">
    <location>
        <begin position="1"/>
        <end position="20"/>
    </location>
</feature>
<protein>
    <recommendedName>
        <fullName evidence="3">BZIP transcription factor</fullName>
    </recommendedName>
</protein>
<gene>
    <name evidence="2" type="ORF">ABNE31_09475</name>
</gene>
<name>A0AAU7MTX2_9FLAO</name>
<evidence type="ECO:0000256" key="1">
    <source>
        <dbReference type="SAM" id="SignalP"/>
    </source>
</evidence>
<dbReference type="AlphaFoldDB" id="A0AAU7MTX2"/>
<dbReference type="RefSeq" id="WP_349351040.1">
    <property type="nucleotide sequence ID" value="NZ_CP157804.1"/>
</dbReference>
<dbReference type="KEGG" id="fld:ABNE31_09475"/>
<evidence type="ECO:0008006" key="3">
    <source>
        <dbReference type="Google" id="ProtNLM"/>
    </source>
</evidence>
<evidence type="ECO:0000313" key="2">
    <source>
        <dbReference type="EMBL" id="XBQ21829.1"/>
    </source>
</evidence>
<feature type="chain" id="PRO_5043728216" description="BZIP transcription factor" evidence="1">
    <location>
        <begin position="21"/>
        <end position="418"/>
    </location>
</feature>
<dbReference type="EMBL" id="CP157804">
    <property type="protein sequence ID" value="XBQ21829.1"/>
    <property type="molecule type" value="Genomic_DNA"/>
</dbReference>
<accession>A0AAU7MTX2</accession>
<reference evidence="2" key="1">
    <citation type="submission" date="2024-05" db="EMBL/GenBank/DDBJ databases">
        <title>Draft Genome Sequences of Flagellimonas sp. MMG031 and Marinobacter sp. MMG032 Isolated from the dinoflagellate Symbiodinium pilosum.</title>
        <authorList>
            <person name="Shikuma N.J."/>
            <person name="Farrell M.V."/>
        </authorList>
    </citation>
    <scope>NUCLEOTIDE SEQUENCE</scope>
    <source>
        <strain evidence="2">MMG031</strain>
    </source>
</reference>
<proteinExistence type="predicted"/>
<keyword evidence="1" id="KW-0732">Signal</keyword>
<organism evidence="2">
    <name type="scientific">Flagellimonas sp. MMG031</name>
    <dbReference type="NCBI Taxonomy" id="3158549"/>
    <lineage>
        <taxon>Bacteria</taxon>
        <taxon>Pseudomonadati</taxon>
        <taxon>Bacteroidota</taxon>
        <taxon>Flavobacteriia</taxon>
        <taxon>Flavobacteriales</taxon>
        <taxon>Flavobacteriaceae</taxon>
        <taxon>Flagellimonas</taxon>
    </lineage>
</organism>
<sequence>MYKLTLLFFVFCLSCFNIFGQNSFPASGSVGIGTLNPNPNFALDVNGALTASEILVGQLNVNELLVNGLQIESSPWNLNGNNVFYTGGNVGIGTNSPNFELDVAGTLNATNILINGTPLENSSSPWTLSGNNISYSAGNIGVGTSSPGYLLDVNGAFNASNIFINGTEIGPSPWSISGNDLSYSNGNVGIGTNSPNFELDVAGTLNATNILINGTPLENSSSPWTLSGNNISYSAGNIGVGTSSPEYLLDVNGSFNASNIFIDGTEIGPSPWSISGNDLFYSNGNIGIGTVNTQGYMLAVGGSMVAESIKVELQGNWPDFVFKKEFSLVSLKEVEAYIQKNHHLPNVPSAKEVKTKGINLGEMDATLLRKIEELTLYSIKQQKEIDSLKQMLGKKLKAENSIIESLEKRLVKLEKSSY</sequence>